<dbReference type="Proteomes" id="UP001283361">
    <property type="component" value="Unassembled WGS sequence"/>
</dbReference>
<sequence length="68" mass="7513">MWLCDDIQETNTWISNHKKCKLKSLGDGEKASAQSQGHRLLIIGQCSIPGPMTPHNRPVLNPRATDSS</sequence>
<evidence type="ECO:0000313" key="2">
    <source>
        <dbReference type="Proteomes" id="UP001283361"/>
    </source>
</evidence>
<dbReference type="EMBL" id="JAWDGP010004062">
    <property type="protein sequence ID" value="KAK3768376.1"/>
    <property type="molecule type" value="Genomic_DNA"/>
</dbReference>
<protein>
    <submittedName>
        <fullName evidence="1">Uncharacterized protein</fullName>
    </submittedName>
</protein>
<comment type="caution">
    <text evidence="1">The sequence shown here is derived from an EMBL/GenBank/DDBJ whole genome shotgun (WGS) entry which is preliminary data.</text>
</comment>
<accession>A0AAE1DF87</accession>
<proteinExistence type="predicted"/>
<dbReference type="AlphaFoldDB" id="A0AAE1DF87"/>
<gene>
    <name evidence="1" type="ORF">RRG08_031164</name>
</gene>
<organism evidence="1 2">
    <name type="scientific">Elysia crispata</name>
    <name type="common">lettuce slug</name>
    <dbReference type="NCBI Taxonomy" id="231223"/>
    <lineage>
        <taxon>Eukaryota</taxon>
        <taxon>Metazoa</taxon>
        <taxon>Spiralia</taxon>
        <taxon>Lophotrochozoa</taxon>
        <taxon>Mollusca</taxon>
        <taxon>Gastropoda</taxon>
        <taxon>Heterobranchia</taxon>
        <taxon>Euthyneura</taxon>
        <taxon>Panpulmonata</taxon>
        <taxon>Sacoglossa</taxon>
        <taxon>Placobranchoidea</taxon>
        <taxon>Plakobranchidae</taxon>
        <taxon>Elysia</taxon>
    </lineage>
</organism>
<reference evidence="1" key="1">
    <citation type="journal article" date="2023" name="G3 (Bethesda)">
        <title>A reference genome for the long-term kleptoplast-retaining sea slug Elysia crispata morphotype clarki.</title>
        <authorList>
            <person name="Eastman K.E."/>
            <person name="Pendleton A.L."/>
            <person name="Shaikh M.A."/>
            <person name="Suttiyut T."/>
            <person name="Ogas R."/>
            <person name="Tomko P."/>
            <person name="Gavelis G."/>
            <person name="Widhalm J.R."/>
            <person name="Wisecaver J.H."/>
        </authorList>
    </citation>
    <scope>NUCLEOTIDE SEQUENCE</scope>
    <source>
        <strain evidence="1">ECLA1</strain>
    </source>
</reference>
<keyword evidence="2" id="KW-1185">Reference proteome</keyword>
<evidence type="ECO:0000313" key="1">
    <source>
        <dbReference type="EMBL" id="KAK3768376.1"/>
    </source>
</evidence>
<name>A0AAE1DF87_9GAST</name>